<comment type="cofactor">
    <cofactor evidence="1">
        <name>pantetheine 4'-phosphate</name>
        <dbReference type="ChEBI" id="CHEBI:47942"/>
    </cofactor>
</comment>
<protein>
    <submittedName>
        <fullName evidence="5">AMP-dependent synthetase</fullName>
    </submittedName>
</protein>
<dbReference type="Gene3D" id="1.10.1200.10">
    <property type="entry name" value="ACP-like"/>
    <property type="match status" value="1"/>
</dbReference>
<dbReference type="SUPFAM" id="SSF53474">
    <property type="entry name" value="alpha/beta-Hydrolases"/>
    <property type="match status" value="1"/>
</dbReference>
<dbReference type="InterPro" id="IPR029058">
    <property type="entry name" value="AB_hydrolase_fold"/>
</dbReference>
<dbReference type="InterPro" id="IPR042099">
    <property type="entry name" value="ANL_N_sf"/>
</dbReference>
<proteinExistence type="predicted"/>
<sequence>MVGTQPLVLPATDLAQRGRTIVDQFSRIVTMRASSIAVRDEMLVLTYAELDWRSSALARSLSAAGGGKGNVGILLDQGATAIIAMLGALKAGRPFVPLDPMLPAARLGQILQLADVAVCVTDELHRELLAAADDPARPTRIHAVIIDAAGRAGDPPVADDRVPDDALPGWHTLPADPAFVVFSSGSTGVPKGVIWRNQTVVHELESGLDQVGVNATDQMALILPVAFAAGITVMFWGLLSGATLHVLDPRARGIGVVPGWLAERGITTLHLTPALIRALVGAVPPGQAPTSLRAVTSSGEAVYGRDVTALRTILPRTCTFYNWSGSTETASLAFFPVRADDPLPAGPLPAGWAVRGKTIAIVDDHGNPVPDGVTGEMAVTSEYLSGGYWNAAQMTALRFRPAAGNPNSGDPDTGVTYRAGDLARRRPDGCIELLGRADAAVKIRGYLVEPAEIETVLLTSPDIVEAVVVAERPEDRPAQLIAYVVCTSAVTSAAVTVRALLRAKLPAYMVPSSVVLLEQLPRNERGKVDRTALPPVPPRAPGRLPTGRSHWELVVRDLFAQVLKVDEVFLDDDFVELGGDSLLAQQLLGEIAARLGVRLPTSVLVEAPTIATLAVRVARAHRDIPTHPTCVPLATDGTRPPLFCVAGAGGLAINFVALSRLLGSDLPCYGFQAQGLENRALPDWSVERHARRHLTVLRLIQPTGPYHIAGFSFGGLVALEMAHLLVDSGEEVALLTLLDSKLPRSAQAGPADVPARAVERRLPVPNLTKLRKAARLPLAGLVRYPGMTQFDTFFDQSRLIAQSYRVRPYAGRSLLYLAEDNSDPARDGWTDILTGEATVVTVPGEHHSMLNEPHVGALAADLRARLDEVMTR</sequence>
<dbReference type="InterPro" id="IPR009081">
    <property type="entry name" value="PP-bd_ACP"/>
</dbReference>
<dbReference type="AlphaFoldDB" id="A0A1S1R600"/>
<comment type="caution">
    <text evidence="5">The sequence shown here is derived from an EMBL/GenBank/DDBJ whole genome shotgun (WGS) entry which is preliminary data.</text>
</comment>
<dbReference type="OrthoDB" id="2472181at2"/>
<feature type="domain" description="Carrier" evidence="4">
    <location>
        <begin position="546"/>
        <end position="621"/>
    </location>
</feature>
<evidence type="ECO:0000259" key="4">
    <source>
        <dbReference type="PROSITE" id="PS50075"/>
    </source>
</evidence>
<dbReference type="CDD" id="cd05930">
    <property type="entry name" value="A_NRPS"/>
    <property type="match status" value="1"/>
</dbReference>
<dbReference type="PANTHER" id="PTHR45527">
    <property type="entry name" value="NONRIBOSOMAL PEPTIDE SYNTHETASE"/>
    <property type="match status" value="1"/>
</dbReference>
<dbReference type="GO" id="GO:0043041">
    <property type="term" value="P:amino acid activation for nonribosomal peptide biosynthetic process"/>
    <property type="evidence" value="ECO:0007669"/>
    <property type="project" value="TreeGrafter"/>
</dbReference>
<organism evidence="5 6">
    <name type="scientific">Parafrankia colletiae</name>
    <dbReference type="NCBI Taxonomy" id="573497"/>
    <lineage>
        <taxon>Bacteria</taxon>
        <taxon>Bacillati</taxon>
        <taxon>Actinomycetota</taxon>
        <taxon>Actinomycetes</taxon>
        <taxon>Frankiales</taxon>
        <taxon>Frankiaceae</taxon>
        <taxon>Parafrankia</taxon>
    </lineage>
</organism>
<dbReference type="PANTHER" id="PTHR45527:SF1">
    <property type="entry name" value="FATTY ACID SYNTHASE"/>
    <property type="match status" value="1"/>
</dbReference>
<dbReference type="InterPro" id="IPR045851">
    <property type="entry name" value="AMP-bd_C_sf"/>
</dbReference>
<dbReference type="Pfam" id="PF13193">
    <property type="entry name" value="AMP-binding_C"/>
    <property type="match status" value="1"/>
</dbReference>
<name>A0A1S1R600_9ACTN</name>
<dbReference type="Proteomes" id="UP000179627">
    <property type="component" value="Unassembled WGS sequence"/>
</dbReference>
<keyword evidence="2" id="KW-0596">Phosphopantetheine</keyword>
<evidence type="ECO:0000256" key="1">
    <source>
        <dbReference type="ARBA" id="ARBA00001957"/>
    </source>
</evidence>
<dbReference type="InterPro" id="IPR020845">
    <property type="entry name" value="AMP-binding_CS"/>
</dbReference>
<dbReference type="InterPro" id="IPR000873">
    <property type="entry name" value="AMP-dep_synth/lig_dom"/>
</dbReference>
<dbReference type="EMBL" id="MBLM01000058">
    <property type="protein sequence ID" value="OHV41161.1"/>
    <property type="molecule type" value="Genomic_DNA"/>
</dbReference>
<dbReference type="InterPro" id="IPR036736">
    <property type="entry name" value="ACP-like_sf"/>
</dbReference>
<dbReference type="InterPro" id="IPR025110">
    <property type="entry name" value="AMP-bd_C"/>
</dbReference>
<dbReference type="InterPro" id="IPR020806">
    <property type="entry name" value="PKS_PP-bd"/>
</dbReference>
<dbReference type="InterPro" id="IPR001031">
    <property type="entry name" value="Thioesterase"/>
</dbReference>
<evidence type="ECO:0000256" key="2">
    <source>
        <dbReference type="ARBA" id="ARBA00022450"/>
    </source>
</evidence>
<reference evidence="6" key="1">
    <citation type="submission" date="2016-07" db="EMBL/GenBank/DDBJ databases">
        <title>Sequence Frankia sp. strain CcI1.17.</title>
        <authorList>
            <person name="Ghodhbane-Gtari F."/>
            <person name="Swanson E."/>
            <person name="Gueddou A."/>
            <person name="Morris K."/>
            <person name="Hezbri K."/>
            <person name="Ktari A."/>
            <person name="Nouioui I."/>
            <person name="Abebe-Akele F."/>
            <person name="Simpson S."/>
            <person name="Thomas K."/>
            <person name="Gtari M."/>
            <person name="Tisa L.S."/>
            <person name="Hurst S."/>
        </authorList>
    </citation>
    <scope>NUCLEOTIDE SEQUENCE [LARGE SCALE GENOMIC DNA]</scope>
    <source>
        <strain evidence="6">Cc1.17</strain>
    </source>
</reference>
<dbReference type="Gene3D" id="3.40.50.12780">
    <property type="entry name" value="N-terminal domain of ligase-like"/>
    <property type="match status" value="1"/>
</dbReference>
<dbReference type="InterPro" id="IPR020802">
    <property type="entry name" value="TesA-like"/>
</dbReference>
<evidence type="ECO:0000313" key="5">
    <source>
        <dbReference type="EMBL" id="OHV41161.1"/>
    </source>
</evidence>
<dbReference type="SMART" id="SM00823">
    <property type="entry name" value="PKS_PP"/>
    <property type="match status" value="1"/>
</dbReference>
<gene>
    <name evidence="5" type="ORF">CC117_13260</name>
</gene>
<dbReference type="Pfam" id="PF00501">
    <property type="entry name" value="AMP-binding"/>
    <property type="match status" value="1"/>
</dbReference>
<keyword evidence="3" id="KW-0597">Phosphoprotein</keyword>
<dbReference type="Pfam" id="PF00550">
    <property type="entry name" value="PP-binding"/>
    <property type="match status" value="1"/>
</dbReference>
<dbReference type="SUPFAM" id="SSF47336">
    <property type="entry name" value="ACP-like"/>
    <property type="match status" value="1"/>
</dbReference>
<dbReference type="SUPFAM" id="SSF56801">
    <property type="entry name" value="Acetyl-CoA synthetase-like"/>
    <property type="match status" value="1"/>
</dbReference>
<dbReference type="GO" id="GO:0044550">
    <property type="term" value="P:secondary metabolite biosynthetic process"/>
    <property type="evidence" value="ECO:0007669"/>
    <property type="project" value="TreeGrafter"/>
</dbReference>
<dbReference type="PROSITE" id="PS00455">
    <property type="entry name" value="AMP_BINDING"/>
    <property type="match status" value="1"/>
</dbReference>
<dbReference type="GO" id="GO:0031177">
    <property type="term" value="F:phosphopantetheine binding"/>
    <property type="evidence" value="ECO:0007669"/>
    <property type="project" value="InterPro"/>
</dbReference>
<dbReference type="Gene3D" id="3.40.50.1820">
    <property type="entry name" value="alpha/beta hydrolase"/>
    <property type="match status" value="1"/>
</dbReference>
<dbReference type="Gene3D" id="3.30.300.30">
    <property type="match status" value="1"/>
</dbReference>
<keyword evidence="6" id="KW-1185">Reference proteome</keyword>
<dbReference type="SMART" id="SM00824">
    <property type="entry name" value="PKS_TE"/>
    <property type="match status" value="1"/>
</dbReference>
<evidence type="ECO:0000256" key="3">
    <source>
        <dbReference type="ARBA" id="ARBA00022553"/>
    </source>
</evidence>
<accession>A0A1S1R600</accession>
<dbReference type="GO" id="GO:0005737">
    <property type="term" value="C:cytoplasm"/>
    <property type="evidence" value="ECO:0007669"/>
    <property type="project" value="TreeGrafter"/>
</dbReference>
<evidence type="ECO:0000313" key="6">
    <source>
        <dbReference type="Proteomes" id="UP000179627"/>
    </source>
</evidence>
<dbReference type="Pfam" id="PF00975">
    <property type="entry name" value="Thioesterase"/>
    <property type="match status" value="1"/>
</dbReference>
<dbReference type="PROSITE" id="PS50075">
    <property type="entry name" value="CARRIER"/>
    <property type="match status" value="1"/>
</dbReference>